<dbReference type="InterPro" id="IPR011541">
    <property type="entry name" value="Ni/Co_transpt_high_affinity"/>
</dbReference>
<dbReference type="RefSeq" id="WP_092713146.1">
    <property type="nucleotide sequence ID" value="NZ_FMAG01000004.1"/>
</dbReference>
<proteinExistence type="inferred from homology"/>
<dbReference type="AlphaFoldDB" id="A0A1C3VXZ8"/>
<reference evidence="15" key="1">
    <citation type="submission" date="2016-08" db="EMBL/GenBank/DDBJ databases">
        <authorList>
            <person name="Varghese N."/>
            <person name="Submissions Spin"/>
        </authorList>
    </citation>
    <scope>NUCLEOTIDE SEQUENCE [LARGE SCALE GENOMIC DNA]</scope>
    <source>
        <strain evidence="15">HAMBI 2975</strain>
    </source>
</reference>
<organism evidence="14 15">
    <name type="scientific">Rhizobium multihospitium</name>
    <dbReference type="NCBI Taxonomy" id="410764"/>
    <lineage>
        <taxon>Bacteria</taxon>
        <taxon>Pseudomonadati</taxon>
        <taxon>Pseudomonadota</taxon>
        <taxon>Alphaproteobacteria</taxon>
        <taxon>Hyphomicrobiales</taxon>
        <taxon>Rhizobiaceae</taxon>
        <taxon>Rhizobium/Agrobacterium group</taxon>
        <taxon>Rhizobium</taxon>
    </lineage>
</organism>
<dbReference type="GO" id="GO:0006824">
    <property type="term" value="P:cobalt ion transport"/>
    <property type="evidence" value="ECO:0007669"/>
    <property type="project" value="UniProtKB-KW"/>
</dbReference>
<evidence type="ECO:0000256" key="3">
    <source>
        <dbReference type="ARBA" id="ARBA00022426"/>
    </source>
</evidence>
<dbReference type="PANTHER" id="PTHR40659">
    <property type="entry name" value="NICKEL/COBALT EFFLUX SYSTEM RCNA"/>
    <property type="match status" value="1"/>
</dbReference>
<evidence type="ECO:0000256" key="5">
    <source>
        <dbReference type="ARBA" id="ARBA00022475"/>
    </source>
</evidence>
<evidence type="ECO:0000256" key="6">
    <source>
        <dbReference type="ARBA" id="ARBA00022596"/>
    </source>
</evidence>
<dbReference type="GO" id="GO:0015099">
    <property type="term" value="F:nickel cation transmembrane transporter activity"/>
    <property type="evidence" value="ECO:0007669"/>
    <property type="project" value="UniProtKB-UniRule"/>
</dbReference>
<dbReference type="NCBIfam" id="NF007454">
    <property type="entry name" value="PRK10019.1"/>
    <property type="match status" value="1"/>
</dbReference>
<keyword evidence="5" id="KW-1003">Cell membrane</keyword>
<evidence type="ECO:0000256" key="10">
    <source>
        <dbReference type="ARBA" id="ARBA00023112"/>
    </source>
</evidence>
<evidence type="ECO:0000256" key="4">
    <source>
        <dbReference type="ARBA" id="ARBA00022448"/>
    </source>
</evidence>
<accession>A0A1C3VXZ8</accession>
<dbReference type="Pfam" id="PF03824">
    <property type="entry name" value="NicO"/>
    <property type="match status" value="2"/>
</dbReference>
<feature type="transmembrane region" description="Helical" evidence="13">
    <location>
        <begin position="309"/>
        <end position="331"/>
    </location>
</feature>
<evidence type="ECO:0000256" key="1">
    <source>
        <dbReference type="ARBA" id="ARBA00002510"/>
    </source>
</evidence>
<feature type="transmembrane region" description="Helical" evidence="13">
    <location>
        <begin position="91"/>
        <end position="108"/>
    </location>
</feature>
<dbReference type="Proteomes" id="UP000199101">
    <property type="component" value="Unassembled WGS sequence"/>
</dbReference>
<keyword evidence="3" id="KW-0171">Cobalt transport</keyword>
<keyword evidence="8 13" id="KW-1133">Transmembrane helix</keyword>
<dbReference type="EMBL" id="FMAG01000004">
    <property type="protein sequence ID" value="SCB32599.1"/>
    <property type="molecule type" value="Genomic_DNA"/>
</dbReference>
<dbReference type="GO" id="GO:0032025">
    <property type="term" value="P:response to cobalt ion"/>
    <property type="evidence" value="ECO:0007669"/>
    <property type="project" value="TreeGrafter"/>
</dbReference>
<keyword evidence="11 13" id="KW-0472">Membrane</keyword>
<evidence type="ECO:0000256" key="7">
    <source>
        <dbReference type="ARBA" id="ARBA00022692"/>
    </source>
</evidence>
<feature type="transmembrane region" description="Helical" evidence="13">
    <location>
        <begin position="352"/>
        <end position="370"/>
    </location>
</feature>
<feature type="transmembrane region" description="Helical" evidence="13">
    <location>
        <begin position="276"/>
        <end position="297"/>
    </location>
</feature>
<dbReference type="GO" id="GO:0046583">
    <property type="term" value="F:monoatomic cation efflux transmembrane transporter activity"/>
    <property type="evidence" value="ECO:0007669"/>
    <property type="project" value="TreeGrafter"/>
</dbReference>
<evidence type="ECO:0000256" key="13">
    <source>
        <dbReference type="RuleBase" id="RU362101"/>
    </source>
</evidence>
<evidence type="ECO:0000313" key="15">
    <source>
        <dbReference type="Proteomes" id="UP000199101"/>
    </source>
</evidence>
<evidence type="ECO:0000256" key="12">
    <source>
        <dbReference type="ARBA" id="ARBA00023285"/>
    </source>
</evidence>
<evidence type="ECO:0000313" key="14">
    <source>
        <dbReference type="EMBL" id="SCB32599.1"/>
    </source>
</evidence>
<gene>
    <name evidence="14" type="ORF">GA0061103_4484</name>
</gene>
<dbReference type="PANTHER" id="PTHR40659:SF1">
    <property type="entry name" value="NICKEL_COBALT EFFLUX SYSTEM RCNA"/>
    <property type="match status" value="1"/>
</dbReference>
<keyword evidence="15" id="KW-1185">Reference proteome</keyword>
<dbReference type="OrthoDB" id="271709at2"/>
<dbReference type="GO" id="GO:0005886">
    <property type="term" value="C:plasma membrane"/>
    <property type="evidence" value="ECO:0007669"/>
    <property type="project" value="UniProtKB-SubCell"/>
</dbReference>
<protein>
    <recommendedName>
        <fullName evidence="13">Nickel/cobalt efflux system</fullName>
    </recommendedName>
</protein>
<keyword evidence="9" id="KW-0406">Ion transport</keyword>
<keyword evidence="4 13" id="KW-0813">Transport</keyword>
<comment type="function">
    <text evidence="1">Efflux system for nickel and cobalt.</text>
</comment>
<keyword evidence="7 13" id="KW-0812">Transmembrane</keyword>
<dbReference type="STRING" id="410764.GA0061103_4484"/>
<dbReference type="InterPro" id="IPR051224">
    <property type="entry name" value="NiCoT_RcnA"/>
</dbReference>
<keyword evidence="6" id="KW-0533">Nickel</keyword>
<keyword evidence="12" id="KW-0170">Cobalt</keyword>
<feature type="transmembrane region" description="Helical" evidence="13">
    <location>
        <begin position="7"/>
        <end position="28"/>
    </location>
</feature>
<evidence type="ECO:0000256" key="11">
    <source>
        <dbReference type="ARBA" id="ARBA00023136"/>
    </source>
</evidence>
<sequence>MESFSSLVAQGSGAAWLYIPSAILLGALHGLEPGHSKTMMAAFIVAVRGTVVQSVLLGLAATFSHTLVVWAIALGGMYLFSGLDAETAEPYFQIASAVIIIGVATWMFRQTWKEQRAAKQYERDVAEWEQTRDKTIPAQRIDTGHGFMSMEISKERPAFWRLQVVSGDNWTAEYVTLTTERPDGTKQKFSFVDRNGYMESVETIAEPIDFMARLSLDHGDHEHDYDVSFLTDSAEAKTSDGGVNLATEGYQDAHALSHANDIRKRFANRQVTTGQIILFGLTGGLIPCPAAITVLLLCLQLKEISLGAVLVLCFSIGLAITLVMVGAAAAIGVRKATQKFSWLSSAAARAPYFSSAVIVLVGLYMGYHGVNGIMNPHHEPVENAASLLQSGAGAATNVQ</sequence>
<name>A0A1C3VXZ8_9HYPH</name>
<evidence type="ECO:0000256" key="9">
    <source>
        <dbReference type="ARBA" id="ARBA00023065"/>
    </source>
</evidence>
<comment type="similarity">
    <text evidence="13">Belongs to the NiCoT transporter (TC 2.A.52) family.</text>
</comment>
<comment type="subcellular location">
    <subcellularLocation>
        <location evidence="2 13">Cell membrane</location>
        <topology evidence="2 13">Multi-pass membrane protein</topology>
    </subcellularLocation>
</comment>
<keyword evidence="10" id="KW-0921">Nickel transport</keyword>
<evidence type="ECO:0000256" key="2">
    <source>
        <dbReference type="ARBA" id="ARBA00004651"/>
    </source>
</evidence>
<evidence type="ECO:0000256" key="8">
    <source>
        <dbReference type="ARBA" id="ARBA00022989"/>
    </source>
</evidence>
<dbReference type="GO" id="GO:0010045">
    <property type="term" value="P:response to nickel cation"/>
    <property type="evidence" value="ECO:0007669"/>
    <property type="project" value="TreeGrafter"/>
</dbReference>